<evidence type="ECO:0000313" key="2">
    <source>
        <dbReference type="EMBL" id="BBG25007.1"/>
    </source>
</evidence>
<dbReference type="EMBL" id="AP018929">
    <property type="protein sequence ID" value="BBG25007.1"/>
    <property type="molecule type" value="Genomic_DNA"/>
</dbReference>
<dbReference type="OrthoDB" id="24954at2157"/>
<evidence type="ECO:0000313" key="4">
    <source>
        <dbReference type="Proteomes" id="UP000322983"/>
    </source>
</evidence>
<gene>
    <name evidence="2" type="ORF">IC006_2341</name>
    <name evidence="3" type="ORF">IC007_2348</name>
</gene>
<accession>A0A510E5K9</accession>
<reference evidence="2 4" key="2">
    <citation type="journal article" date="2020" name="Int. J. Syst. Evol. Microbiol.">
        <title>Sulfuracidifex tepidarius gen. nov., sp. nov. and transfer of Sulfolobus metallicus Huber and Stetter 1992 to the genus Sulfuracidifex as Sulfuracidifex metallicus comb. nov.</title>
        <authorList>
            <person name="Itoh T."/>
            <person name="Miura T."/>
            <person name="Sakai H.D."/>
            <person name="Kato S."/>
            <person name="Ohkuma M."/>
            <person name="Takashina T."/>
        </authorList>
    </citation>
    <scope>NUCLEOTIDE SEQUENCE [LARGE SCALE GENOMIC DNA]</scope>
    <source>
        <strain evidence="2 4">IC-006</strain>
        <strain evidence="3">IC-007</strain>
    </source>
</reference>
<dbReference type="Gene3D" id="3.20.20.140">
    <property type="entry name" value="Metal-dependent hydrolases"/>
    <property type="match status" value="1"/>
</dbReference>
<organism evidence="2 4">
    <name type="scientific">Sulfuracidifex tepidarius</name>
    <dbReference type="NCBI Taxonomy" id="1294262"/>
    <lineage>
        <taxon>Archaea</taxon>
        <taxon>Thermoproteota</taxon>
        <taxon>Thermoprotei</taxon>
        <taxon>Sulfolobales</taxon>
        <taxon>Sulfolobaceae</taxon>
        <taxon>Sulfuracidifex</taxon>
    </lineage>
</organism>
<accession>A0A510DXT6</accession>
<keyword evidence="4" id="KW-1185">Reference proteome</keyword>
<dbReference type="RefSeq" id="WP_054846603.1">
    <property type="nucleotide sequence ID" value="NZ_AP018929.1"/>
</dbReference>
<dbReference type="PANTHER" id="PTHR43135:SF3">
    <property type="entry name" value="ALPHA-D-RIBOSE 1-METHYLPHOSPHONATE 5-TRIPHOSPHATE DIPHOSPHATASE"/>
    <property type="match status" value="1"/>
</dbReference>
<feature type="domain" description="Amidohydrolase-related" evidence="1">
    <location>
        <begin position="46"/>
        <end position="177"/>
    </location>
</feature>
<sequence>MIALKGRIFNGEGITENGVVFIEGGRISKVGKDLDTSGFNTIEGGFITPGLIDAHVHFFGTVNDNVLEWNITPEGLSAARSASDMIRLLSAGFTTVRDLGSKSAIYLSRAEREGTLIGPRIIASGYSVAETGGNDDPKDLPLDVAQRLSYSFYCDSPWECRKAVRMSIRQGAEVIKGYFVF</sequence>
<dbReference type="SUPFAM" id="SSF51338">
    <property type="entry name" value="Composite domain of metallo-dependent hydrolases"/>
    <property type="match status" value="1"/>
</dbReference>
<dbReference type="GeneID" id="41718653"/>
<dbReference type="GO" id="GO:0016810">
    <property type="term" value="F:hydrolase activity, acting on carbon-nitrogen (but not peptide) bonds"/>
    <property type="evidence" value="ECO:0007669"/>
    <property type="project" value="InterPro"/>
</dbReference>
<protein>
    <submittedName>
        <fullName evidence="2">Imidazolonepropionase</fullName>
    </submittedName>
</protein>
<dbReference type="InterPro" id="IPR051781">
    <property type="entry name" value="Metallo-dep_Hydrolase"/>
</dbReference>
<dbReference type="PANTHER" id="PTHR43135">
    <property type="entry name" value="ALPHA-D-RIBOSE 1-METHYLPHOSPHONATE 5-TRIPHOSPHATE DIPHOSPHATASE"/>
    <property type="match status" value="1"/>
</dbReference>
<evidence type="ECO:0000313" key="5">
    <source>
        <dbReference type="Proteomes" id="UP000325030"/>
    </source>
</evidence>
<dbReference type="KEGG" id="step:IC006_2341"/>
<dbReference type="Pfam" id="PF01979">
    <property type="entry name" value="Amidohydro_1"/>
    <property type="match status" value="1"/>
</dbReference>
<dbReference type="InterPro" id="IPR006680">
    <property type="entry name" value="Amidohydro-rel"/>
</dbReference>
<reference evidence="5" key="1">
    <citation type="submission" date="2018-09" db="EMBL/GenBank/DDBJ databases">
        <title>Complete Genome Sequencing of Sulfolobus sp. JCM 16834.</title>
        <authorList>
            <person name="Kato S."/>
            <person name="Itoh T."/>
            <person name="Ohkuma M."/>
        </authorList>
    </citation>
    <scope>NUCLEOTIDE SEQUENCE [LARGE SCALE GENOMIC DNA]</scope>
    <source>
        <strain evidence="5">IC-007</strain>
    </source>
</reference>
<dbReference type="EMBL" id="AP018930">
    <property type="protein sequence ID" value="BBG27794.1"/>
    <property type="molecule type" value="Genomic_DNA"/>
</dbReference>
<evidence type="ECO:0000313" key="3">
    <source>
        <dbReference type="EMBL" id="BBG27794.1"/>
    </source>
</evidence>
<proteinExistence type="predicted"/>
<dbReference type="InterPro" id="IPR011059">
    <property type="entry name" value="Metal-dep_hydrolase_composite"/>
</dbReference>
<dbReference type="AlphaFoldDB" id="A0A510DXT6"/>
<dbReference type="SUPFAM" id="SSF51556">
    <property type="entry name" value="Metallo-dependent hydrolases"/>
    <property type="match status" value="1"/>
</dbReference>
<dbReference type="Gene3D" id="2.30.40.10">
    <property type="entry name" value="Urease, subunit C, domain 1"/>
    <property type="match status" value="1"/>
</dbReference>
<dbReference type="Proteomes" id="UP000322983">
    <property type="component" value="Chromosome"/>
</dbReference>
<dbReference type="Proteomes" id="UP000325030">
    <property type="component" value="Chromosome"/>
</dbReference>
<name>A0A510DXT6_9CREN</name>
<dbReference type="STRING" id="1294262.GCA_001316085_02657"/>
<dbReference type="InterPro" id="IPR032466">
    <property type="entry name" value="Metal_Hydrolase"/>
</dbReference>
<evidence type="ECO:0000259" key="1">
    <source>
        <dbReference type="Pfam" id="PF01979"/>
    </source>
</evidence>